<organism evidence="3 4">
    <name type="scientific">Sphingobium vermicomposti</name>
    <dbReference type="NCBI Taxonomy" id="529005"/>
    <lineage>
        <taxon>Bacteria</taxon>
        <taxon>Pseudomonadati</taxon>
        <taxon>Pseudomonadota</taxon>
        <taxon>Alphaproteobacteria</taxon>
        <taxon>Sphingomonadales</taxon>
        <taxon>Sphingomonadaceae</taxon>
        <taxon>Sphingobium</taxon>
    </lineage>
</organism>
<feature type="chain" id="PRO_5032503632" evidence="1">
    <location>
        <begin position="34"/>
        <end position="410"/>
    </location>
</feature>
<dbReference type="SMART" id="SM00869">
    <property type="entry name" value="Autotransporter"/>
    <property type="match status" value="1"/>
</dbReference>
<evidence type="ECO:0000256" key="1">
    <source>
        <dbReference type="SAM" id="SignalP"/>
    </source>
</evidence>
<gene>
    <name evidence="3" type="ORF">FHS54_003118</name>
</gene>
<dbReference type="InterPro" id="IPR005546">
    <property type="entry name" value="Autotransporte_beta"/>
</dbReference>
<sequence>MTNIHSGLPKSAWRTAITGALIVSAGLATAAHAAPYGLYAATNGQAAIAAALDSTAPPAGSDRAAMLASIDALPSAGERADALGQLTARSYTLLPRLSIQSMDAADREIRHYLTERRSIALDAVGELPVRGDRTIHMMLTGGLRQAKYDGRTDRPEARTDSRSIRFAIDVSPVPNLIVGATLGIDGIDARLDPDQRPRITSFNSQIGPYASYQNGKFYVDATANYNFSEYKLRRQVTWTGFSDRMTAAADGDGYGASVEAGAMLKAGAVRVQPFAGMHYRHADIGGFREGGGAAALEVANYRTRSLRSTLGARASATIDKGDWAIRPTLEAQWRRELRAQPDSRIEARFATRDLPVFTLHPSRLARNEGLVSAAVTATHNSRTTVRLGYNGEYAADHRVHAAILSISRRF</sequence>
<feature type="domain" description="Autotransporter" evidence="2">
    <location>
        <begin position="132"/>
        <end position="400"/>
    </location>
</feature>
<evidence type="ECO:0000259" key="2">
    <source>
        <dbReference type="SMART" id="SM00869"/>
    </source>
</evidence>
<keyword evidence="1" id="KW-0732">Signal</keyword>
<dbReference type="GO" id="GO:0019867">
    <property type="term" value="C:outer membrane"/>
    <property type="evidence" value="ECO:0007669"/>
    <property type="project" value="InterPro"/>
</dbReference>
<evidence type="ECO:0000313" key="3">
    <source>
        <dbReference type="EMBL" id="NIJ18118.1"/>
    </source>
</evidence>
<dbReference type="NCBIfam" id="TIGR01414">
    <property type="entry name" value="autotrans_barl"/>
    <property type="match status" value="1"/>
</dbReference>
<dbReference type="AlphaFoldDB" id="A0A846MA42"/>
<accession>A0A846MA42</accession>
<dbReference type="Gene3D" id="2.40.128.130">
    <property type="entry name" value="Autotransporter beta-domain"/>
    <property type="match status" value="1"/>
</dbReference>
<dbReference type="InterPro" id="IPR006315">
    <property type="entry name" value="OM_autotransptr_brl_dom"/>
</dbReference>
<name>A0A846MA42_9SPHN</name>
<comment type="caution">
    <text evidence="3">The sequence shown here is derived from an EMBL/GenBank/DDBJ whole genome shotgun (WGS) entry which is preliminary data.</text>
</comment>
<feature type="signal peptide" evidence="1">
    <location>
        <begin position="1"/>
        <end position="33"/>
    </location>
</feature>
<protein>
    <submittedName>
        <fullName evidence="3">Uncharacterized protein with beta-barrel porin domain</fullName>
    </submittedName>
</protein>
<dbReference type="SUPFAM" id="SSF103515">
    <property type="entry name" value="Autotransporter"/>
    <property type="match status" value="1"/>
</dbReference>
<dbReference type="EMBL" id="JAASQR010000004">
    <property type="protein sequence ID" value="NIJ18118.1"/>
    <property type="molecule type" value="Genomic_DNA"/>
</dbReference>
<dbReference type="RefSeq" id="WP_243855795.1">
    <property type="nucleotide sequence ID" value="NZ_JAASQR010000004.1"/>
</dbReference>
<proteinExistence type="predicted"/>
<dbReference type="Proteomes" id="UP000576821">
    <property type="component" value="Unassembled WGS sequence"/>
</dbReference>
<keyword evidence="4" id="KW-1185">Reference proteome</keyword>
<dbReference type="Pfam" id="PF03797">
    <property type="entry name" value="Autotransporter"/>
    <property type="match status" value="1"/>
</dbReference>
<reference evidence="3 4" key="1">
    <citation type="submission" date="2020-03" db="EMBL/GenBank/DDBJ databases">
        <title>Genomic Encyclopedia of Type Strains, Phase IV (KMG-IV): sequencing the most valuable type-strain genomes for metagenomic binning, comparative biology and taxonomic classification.</title>
        <authorList>
            <person name="Goeker M."/>
        </authorList>
    </citation>
    <scope>NUCLEOTIDE SEQUENCE [LARGE SCALE GENOMIC DNA]</scope>
    <source>
        <strain evidence="3 4">DSM 21299</strain>
    </source>
</reference>
<dbReference type="InterPro" id="IPR036709">
    <property type="entry name" value="Autotransporte_beta_dom_sf"/>
</dbReference>
<evidence type="ECO:0000313" key="4">
    <source>
        <dbReference type="Proteomes" id="UP000576821"/>
    </source>
</evidence>